<protein>
    <recommendedName>
        <fullName evidence="2 7">Glutamate racemase</fullName>
        <ecNumber evidence="2 7">5.1.1.3</ecNumber>
    </recommendedName>
</protein>
<dbReference type="SUPFAM" id="SSF53681">
    <property type="entry name" value="Aspartate/glutamate racemase"/>
    <property type="match status" value="2"/>
</dbReference>
<dbReference type="InterPro" id="IPR001920">
    <property type="entry name" value="Asp/Glu_race"/>
</dbReference>
<dbReference type="RefSeq" id="WP_092591702.1">
    <property type="nucleotide sequence ID" value="NZ_FMXN01000002.1"/>
</dbReference>
<dbReference type="HAMAP" id="MF_00258">
    <property type="entry name" value="Glu_racemase"/>
    <property type="match status" value="1"/>
</dbReference>
<feature type="binding site" evidence="7">
    <location>
        <begin position="182"/>
        <end position="183"/>
    </location>
    <ligand>
        <name>substrate</name>
    </ligand>
</feature>
<dbReference type="PANTHER" id="PTHR21198:SF2">
    <property type="entry name" value="GLUTAMATE RACEMASE"/>
    <property type="match status" value="1"/>
</dbReference>
<sequence>MKLGVFDSGVGGLTVARALQQSGYFSELLYYGDTARVPYGNKDKSTVTRYALEAVEFFNGAAVDGVVVACNTVSVTALATMQEYSNKPVYGVVEPGVLALQQLPHVTQDTPILIIATRSTIQSGVYQQRLAELGYGSVQALATPMLVPIVEEALYSGPVLEAALHHYFAGVARPEVVLLGCTHFPLIATPIAEYFGGVRTIHSGEAMVSWLQQQLQLQQRYERTPIHILASENVAAVRHTALHWGLTEL</sequence>
<keyword evidence="3 7" id="KW-0133">Cell shape</keyword>
<dbReference type="NCBIfam" id="TIGR00067">
    <property type="entry name" value="glut_race"/>
    <property type="match status" value="1"/>
</dbReference>
<dbReference type="InterPro" id="IPR004391">
    <property type="entry name" value="Glu_race"/>
</dbReference>
<evidence type="ECO:0000256" key="3">
    <source>
        <dbReference type="ARBA" id="ARBA00022960"/>
    </source>
</evidence>
<keyword evidence="9" id="KW-1185">Reference proteome</keyword>
<dbReference type="PROSITE" id="PS00924">
    <property type="entry name" value="ASP_GLU_RACEMASE_2"/>
    <property type="match status" value="1"/>
</dbReference>
<dbReference type="GO" id="GO:0009252">
    <property type="term" value="P:peptidoglycan biosynthetic process"/>
    <property type="evidence" value="ECO:0007669"/>
    <property type="project" value="UniProtKB-UniRule"/>
</dbReference>
<dbReference type="STRING" id="1159017.SAMN02927930_00467"/>
<dbReference type="InterPro" id="IPR015942">
    <property type="entry name" value="Asp/Glu/hydantoin_racemase"/>
</dbReference>
<dbReference type="Proteomes" id="UP000199626">
    <property type="component" value="Unassembled WGS sequence"/>
</dbReference>
<reference evidence="9" key="1">
    <citation type="submission" date="2016-10" db="EMBL/GenBank/DDBJ databases">
        <authorList>
            <person name="Varghese N."/>
            <person name="Submissions S."/>
        </authorList>
    </citation>
    <scope>NUCLEOTIDE SEQUENCE [LARGE SCALE GENOMIC DNA]</scope>
    <source>
        <strain evidence="9">CGMCC 1.10824</strain>
    </source>
</reference>
<dbReference type="AlphaFoldDB" id="A0A1G6AU11"/>
<feature type="active site" description="Proton donor/acceptor" evidence="7">
    <location>
        <position position="70"/>
    </location>
</feature>
<dbReference type="GO" id="GO:0008881">
    <property type="term" value="F:glutamate racemase activity"/>
    <property type="evidence" value="ECO:0007669"/>
    <property type="project" value="UniProtKB-UniRule"/>
</dbReference>
<keyword evidence="5 7" id="KW-0413">Isomerase</keyword>
<dbReference type="UniPathway" id="UPA00219"/>
<comment type="pathway">
    <text evidence="7">Cell wall biogenesis; peptidoglycan biosynthesis.</text>
</comment>
<evidence type="ECO:0000256" key="2">
    <source>
        <dbReference type="ARBA" id="ARBA00013090"/>
    </source>
</evidence>
<dbReference type="GO" id="GO:0071555">
    <property type="term" value="P:cell wall organization"/>
    <property type="evidence" value="ECO:0007669"/>
    <property type="project" value="UniProtKB-KW"/>
</dbReference>
<organism evidence="8 9">
    <name type="scientific">Pseudidiomarina indica</name>
    <dbReference type="NCBI Taxonomy" id="1159017"/>
    <lineage>
        <taxon>Bacteria</taxon>
        <taxon>Pseudomonadati</taxon>
        <taxon>Pseudomonadota</taxon>
        <taxon>Gammaproteobacteria</taxon>
        <taxon>Alteromonadales</taxon>
        <taxon>Idiomarinaceae</taxon>
        <taxon>Pseudidiomarina</taxon>
    </lineage>
</organism>
<feature type="binding site" evidence="7">
    <location>
        <begin position="7"/>
        <end position="8"/>
    </location>
    <ligand>
        <name>substrate</name>
    </ligand>
</feature>
<evidence type="ECO:0000313" key="8">
    <source>
        <dbReference type="EMBL" id="SDB11885.1"/>
    </source>
</evidence>
<evidence type="ECO:0000256" key="4">
    <source>
        <dbReference type="ARBA" id="ARBA00022984"/>
    </source>
</evidence>
<feature type="binding site" evidence="7">
    <location>
        <begin position="39"/>
        <end position="40"/>
    </location>
    <ligand>
        <name>substrate</name>
    </ligand>
</feature>
<comment type="catalytic activity">
    <reaction evidence="1 7">
        <text>L-glutamate = D-glutamate</text>
        <dbReference type="Rhea" id="RHEA:12813"/>
        <dbReference type="ChEBI" id="CHEBI:29985"/>
        <dbReference type="ChEBI" id="CHEBI:29986"/>
        <dbReference type="EC" id="5.1.1.3"/>
    </reaction>
</comment>
<dbReference type="Gene3D" id="3.40.50.1860">
    <property type="match status" value="2"/>
</dbReference>
<comment type="similarity">
    <text evidence="7">Belongs to the aspartate/glutamate racemases family.</text>
</comment>
<feature type="active site" description="Proton donor/acceptor" evidence="7">
    <location>
        <position position="181"/>
    </location>
</feature>
<comment type="function">
    <text evidence="7">Provides the (R)-glutamate required for cell wall biosynthesis.</text>
</comment>
<dbReference type="PANTHER" id="PTHR21198">
    <property type="entry name" value="GLUTAMATE RACEMASE"/>
    <property type="match status" value="1"/>
</dbReference>
<evidence type="ECO:0000256" key="6">
    <source>
        <dbReference type="ARBA" id="ARBA00023316"/>
    </source>
</evidence>
<proteinExistence type="inferred from homology"/>
<evidence type="ECO:0000313" key="9">
    <source>
        <dbReference type="Proteomes" id="UP000199626"/>
    </source>
</evidence>
<evidence type="ECO:0000256" key="7">
    <source>
        <dbReference type="HAMAP-Rule" id="MF_00258"/>
    </source>
</evidence>
<dbReference type="InterPro" id="IPR033134">
    <property type="entry name" value="Asp/Glu_racemase_AS_2"/>
</dbReference>
<dbReference type="EC" id="5.1.1.3" evidence="2 7"/>
<dbReference type="EMBL" id="FMXN01000002">
    <property type="protein sequence ID" value="SDB11885.1"/>
    <property type="molecule type" value="Genomic_DNA"/>
</dbReference>
<name>A0A1G6AU11_9GAMM</name>
<keyword evidence="4 7" id="KW-0573">Peptidoglycan synthesis</keyword>
<accession>A0A1G6AU11</accession>
<evidence type="ECO:0000256" key="5">
    <source>
        <dbReference type="ARBA" id="ARBA00023235"/>
    </source>
</evidence>
<dbReference type="Pfam" id="PF01177">
    <property type="entry name" value="Asp_Glu_race"/>
    <property type="match status" value="1"/>
</dbReference>
<dbReference type="OrthoDB" id="9801055at2"/>
<dbReference type="GO" id="GO:0008360">
    <property type="term" value="P:regulation of cell shape"/>
    <property type="evidence" value="ECO:0007669"/>
    <property type="project" value="UniProtKB-KW"/>
</dbReference>
<keyword evidence="6 7" id="KW-0961">Cell wall biogenesis/degradation</keyword>
<feature type="binding site" evidence="7">
    <location>
        <begin position="71"/>
        <end position="72"/>
    </location>
    <ligand>
        <name>substrate</name>
    </ligand>
</feature>
<gene>
    <name evidence="7" type="primary">murI</name>
    <name evidence="8" type="ORF">SAMN02927930_00467</name>
</gene>
<evidence type="ECO:0000256" key="1">
    <source>
        <dbReference type="ARBA" id="ARBA00001602"/>
    </source>
</evidence>